<dbReference type="PANTHER" id="PTHR34547">
    <property type="entry name" value="YACP-LIKE NYN DOMAIN PROTEIN"/>
    <property type="match status" value="1"/>
</dbReference>
<evidence type="ECO:0000313" key="1">
    <source>
        <dbReference type="EMBL" id="MFC5527995.1"/>
    </source>
</evidence>
<reference evidence="2" key="1">
    <citation type="journal article" date="2019" name="Int. J. Syst. Evol. Microbiol.">
        <title>The Global Catalogue of Microorganisms (GCM) 10K type strain sequencing project: providing services to taxonomists for standard genome sequencing and annotation.</title>
        <authorList>
            <consortium name="The Broad Institute Genomics Platform"/>
            <consortium name="The Broad Institute Genome Sequencing Center for Infectious Disease"/>
            <person name="Wu L."/>
            <person name="Ma J."/>
        </authorList>
    </citation>
    <scope>NUCLEOTIDE SEQUENCE [LARGE SCALE GENOMIC DNA]</scope>
    <source>
        <strain evidence="2">CGMCC 1.18578</strain>
    </source>
</reference>
<dbReference type="InterPro" id="IPR010298">
    <property type="entry name" value="YacP-like"/>
</dbReference>
<sequence>MLQREDVLLVDGYNIIGAWPELATLKYEKLENARDRLLELMADYQGFSGVTVIVVFDAYHVSGGTGSDFRHRKLRVVFTRERETADECIERLVGDWISVKRNVYVATSDLTEQHVAFGRGALRVTARELKLAVEQSRSDIQTTIRREPATKRNTLDSVLNDDIWRRLELMRRGQGEKPKGDGDN</sequence>
<proteinExistence type="predicted"/>
<dbReference type="EMBL" id="JBHSNC010000003">
    <property type="protein sequence ID" value="MFC5527995.1"/>
    <property type="molecule type" value="Genomic_DNA"/>
</dbReference>
<evidence type="ECO:0000313" key="2">
    <source>
        <dbReference type="Proteomes" id="UP001596108"/>
    </source>
</evidence>
<name>A0ABW0QV54_9BACL</name>
<comment type="caution">
    <text evidence="1">The sequence shown here is derived from an EMBL/GenBank/DDBJ whole genome shotgun (WGS) entry which is preliminary data.</text>
</comment>
<accession>A0ABW0QV54</accession>
<dbReference type="CDD" id="cd10912">
    <property type="entry name" value="PIN_YacP-like"/>
    <property type="match status" value="1"/>
</dbReference>
<organism evidence="1 2">
    <name type="scientific">Cohnella yongneupensis</name>
    <dbReference type="NCBI Taxonomy" id="425006"/>
    <lineage>
        <taxon>Bacteria</taxon>
        <taxon>Bacillati</taxon>
        <taxon>Bacillota</taxon>
        <taxon>Bacilli</taxon>
        <taxon>Bacillales</taxon>
        <taxon>Paenibacillaceae</taxon>
        <taxon>Cohnella</taxon>
    </lineage>
</organism>
<protein>
    <submittedName>
        <fullName evidence="1">NYN domain-containing protein</fullName>
    </submittedName>
</protein>
<dbReference type="PANTHER" id="PTHR34547:SF1">
    <property type="entry name" value="YACP-LIKE NYN DOMAIN PROTEIN"/>
    <property type="match status" value="1"/>
</dbReference>
<gene>
    <name evidence="1" type="ORF">ACFPQ4_00780</name>
</gene>
<dbReference type="RefSeq" id="WP_378109802.1">
    <property type="nucleotide sequence ID" value="NZ_JBHSNC010000003.1"/>
</dbReference>
<dbReference type="Proteomes" id="UP001596108">
    <property type="component" value="Unassembled WGS sequence"/>
</dbReference>
<dbReference type="Pfam" id="PF05991">
    <property type="entry name" value="NYN_YacP"/>
    <property type="match status" value="1"/>
</dbReference>
<keyword evidence="2" id="KW-1185">Reference proteome</keyword>